<dbReference type="InterPro" id="IPR028103">
    <property type="entry name" value="Spatacsin"/>
</dbReference>
<dbReference type="GO" id="GO:0008088">
    <property type="term" value="P:axo-dendritic transport"/>
    <property type="evidence" value="ECO:0007669"/>
    <property type="project" value="TreeGrafter"/>
</dbReference>
<dbReference type="OrthoDB" id="8195459at2759"/>
<feature type="domain" description="Spatacsin C-terminal" evidence="1">
    <location>
        <begin position="1963"/>
        <end position="2070"/>
    </location>
</feature>
<dbReference type="SUPFAM" id="SSF50978">
    <property type="entry name" value="WD40 repeat-like"/>
    <property type="match status" value="1"/>
</dbReference>
<gene>
    <name evidence="2" type="ORF">CLODIP_2_CD10216</name>
</gene>
<protein>
    <recommendedName>
        <fullName evidence="1">Spatacsin C-terminal domain-containing protein</fullName>
    </recommendedName>
</protein>
<dbReference type="GO" id="GO:0030425">
    <property type="term" value="C:dendrite"/>
    <property type="evidence" value="ECO:0007669"/>
    <property type="project" value="TreeGrafter"/>
</dbReference>
<evidence type="ECO:0000313" key="2">
    <source>
        <dbReference type="EMBL" id="CAB3377934.1"/>
    </source>
</evidence>
<reference evidence="2 3" key="1">
    <citation type="submission" date="2020-04" db="EMBL/GenBank/DDBJ databases">
        <authorList>
            <person name="Alioto T."/>
            <person name="Alioto T."/>
            <person name="Gomez Garrido J."/>
        </authorList>
    </citation>
    <scope>NUCLEOTIDE SEQUENCE [LARGE SCALE GENOMIC DNA]</scope>
</reference>
<dbReference type="Proteomes" id="UP000494165">
    <property type="component" value="Unassembled WGS sequence"/>
</dbReference>
<evidence type="ECO:0000313" key="3">
    <source>
        <dbReference type="Proteomes" id="UP000494165"/>
    </source>
</evidence>
<dbReference type="Pfam" id="PF14649">
    <property type="entry name" value="Spatacsin_C"/>
    <property type="match status" value="1"/>
</dbReference>
<dbReference type="EMBL" id="CADEPI010000154">
    <property type="protein sequence ID" value="CAB3377934.1"/>
    <property type="molecule type" value="Genomic_DNA"/>
</dbReference>
<name>A0A8S1DAA0_9INSE</name>
<keyword evidence="3" id="KW-1185">Reference proteome</keyword>
<dbReference type="GO" id="GO:0048489">
    <property type="term" value="P:synaptic vesicle transport"/>
    <property type="evidence" value="ECO:0007669"/>
    <property type="project" value="TreeGrafter"/>
</dbReference>
<dbReference type="Gene3D" id="2.130.10.10">
    <property type="entry name" value="YVTN repeat-like/Quinoprotein amine dehydrogenase"/>
    <property type="match status" value="1"/>
</dbReference>
<dbReference type="GO" id="GO:0045202">
    <property type="term" value="C:synapse"/>
    <property type="evidence" value="ECO:0007669"/>
    <property type="project" value="TreeGrafter"/>
</dbReference>
<dbReference type="PANTHER" id="PTHR13650:SF0">
    <property type="entry name" value="SPATACSIN"/>
    <property type="match status" value="1"/>
</dbReference>
<evidence type="ECO:0000259" key="1">
    <source>
        <dbReference type="Pfam" id="PF14649"/>
    </source>
</evidence>
<dbReference type="GO" id="GO:0007268">
    <property type="term" value="P:chemical synaptic transmission"/>
    <property type="evidence" value="ECO:0007669"/>
    <property type="project" value="TreeGrafter"/>
</dbReference>
<sequence>MDSQKFAIAEFDPPLATVRDAKSLSFSYNLDLIAVLSKGNEGIVFPYCHTNSQNRADVIWKLSKPISDVAFSEDSSGELVAVLKDGDVQIFSFQNKKRAVTLTSKNLRQTKFLDFSAEKPNLDAKILKFSRHQIILSCPQFGTVVSVEWNENGIWVKDFIISTKRTLIESKIYGQKIYLLSDQGILDIYDANTGQEVNCNINLSQFLKDAACLIKLAVASESVAVTDLNHEIFFISMQHLLIRDKDSPSEVKIAALESCCLEAISFCSSGLAVWYSHQAGGGIFRVYNPNSGNCLHEEFLVEDSKVCMLGYLDCADVFFSPCQIRLNLHGVQKKDLAHMVLERVGHSCLISMLQGDGWQDIDVALPVLTEGLTSRQIEVVRFALKLHNLGFPKHLKPLSTAKNLTSLCANLEQLLQTLVSSIEDNVSSFDYAESLLTLSLNHFYNLLGSIYKILDSNTKEVDSDLHSSLEKNVMKSVVLLRSFLYHPPKLQSKAESSKPVPKELQELNPLMQEIWNEWSELPEAEIIKQAVEKNCIPIANTYFVKAKRQHQRSFQSLYDRVTNDWVMELLKSGKVDQVKTILTKMGKVPLIELKRHLLDTFDDKLQEILFLHLSNLESLSHEELNAAKFLRDVKQILYKYLVPRSDLRDDYVRLSLGFVIAQSELWRKTVLAELFFCCQESEFITRVEAEATWNYLLTINQPDLLNLWVDLCFGSSPPENVAEAIQAKVDCKSNFPDTLLSLFKKWTVNLEMVERVTTADCLTSTKDLVLDHLSTLGIFCSVDKISISSILARFVRSKNLANVRTVLELPTSTVSWKAFSKMLIKFSAHYKIAPLMFSFVTEDKDLWETIESCELPESSMIWLQAWFSMVQLSTDYTTENFIKAIEKNLELLAPGDVQKYLEEQPMIAMALILLKNKHNFQEVLTGSCVDLKAPLTQEVVDSVKRSFPVLEMILTEEAWNECQKPDVTLYELLERGSAFDVPKLFDWQDSNRKSDDETPSKMPSFSKGSPYEKYANNQFINYEYYLKQGRPSFAYCSFIVEEFRQFKKLSKARIKQACNVAHGIALGQFCCQSIAAACISFIEMLGLSSEKARLHVTTGAMILKNMPAAHSKESIGELMNNLLVNREEAASKLLDLLETSLVPNDLNQINTFIPIKNWAVAVRLSKVHNLPMPESLLKFYCQSGMWLHFVICLDLYQYSVEQAFHLVELIESKSTRNHLKHSFLRTSQSPASKFVSPLQPRDIRMSLYSRIGVTEKIIQPSSSNSSADGSSLLAISWSSENSLVGDIAATSQSVALPDFENDLFRCILACHSYINPPHAFLEACLYHNNPFLAVLASCYESCSLVDCLGVWIVSSLSKQGKEIVAQEIGGSLSVWNENSIPLLFLSALRTNHVVTLAISLDVFLPECPLRVLVKFIKNCVVDKCFDEAVDLIQIFKAQCQDLPVAVSEDTPHAFLMQRTWVYRTSVKIVCTALANNFSSSYNQYKFLQALCKSSFTEYITVECPDFTHLLQLQKCLLQTGVTIDYTTLCVARRGSENELQACLQRLVDGSFFTQALEMARIAGLPKEPVVIAQWKKAINEINGTEENIKIWKECQLAFVEAKIQPLVAAEFFHEHVESRKSLIEKYQVLQFAHSWYSLSKQMSVRKRQDCYITKAIEVELEMWRTRLKIDGQSDVDAPLKPKLFCKTRKELFAEAGVGYIDLETKLEDENEIKALDAVIGELLDQGRVASALRLEALFCHKNKDLGLLVTCLSLAESEIMPYQLSSEQRMMMEQSYASSSSFRRRPLYSLRVSSLASSNINFYLDLVYITLIKCKPVSLSTAGQSSNGSEFVESPPKEKQEVLNAIEKLTLRLQHGKAIGERIAACYRVSMNIDKPYIDIITVEDTVGYMRAEISKDCPNKFALASDLSMAGQISKEDMAAFLKDEILAAVSNKSPVQGGIFWGYELDSSFHLVLELSPDPVLLGKQLLAATRDLRATSPSANIKKTHGIMVELLIRAHDCFTAACDMEGIEEVLLKTRSFNSHLLQHQEWQLMVRLVTGIRRYNDMVYIFQILKENDQFECLLGKGMDKVCLKLFPIYLRNAFLGNLG</sequence>
<comment type="caution">
    <text evidence="2">The sequence shown here is derived from an EMBL/GenBank/DDBJ whole genome shotgun (WGS) entry which is preliminary data.</text>
</comment>
<proteinExistence type="predicted"/>
<dbReference type="GO" id="GO:0005737">
    <property type="term" value="C:cytoplasm"/>
    <property type="evidence" value="ECO:0007669"/>
    <property type="project" value="TreeGrafter"/>
</dbReference>
<dbReference type="InterPro" id="IPR036322">
    <property type="entry name" value="WD40_repeat_dom_sf"/>
</dbReference>
<dbReference type="InterPro" id="IPR015943">
    <property type="entry name" value="WD40/YVTN_repeat-like_dom_sf"/>
</dbReference>
<dbReference type="GO" id="GO:0030424">
    <property type="term" value="C:axon"/>
    <property type="evidence" value="ECO:0007669"/>
    <property type="project" value="TreeGrafter"/>
</dbReference>
<organism evidence="2 3">
    <name type="scientific">Cloeon dipterum</name>
    <dbReference type="NCBI Taxonomy" id="197152"/>
    <lineage>
        <taxon>Eukaryota</taxon>
        <taxon>Metazoa</taxon>
        <taxon>Ecdysozoa</taxon>
        <taxon>Arthropoda</taxon>
        <taxon>Hexapoda</taxon>
        <taxon>Insecta</taxon>
        <taxon>Pterygota</taxon>
        <taxon>Palaeoptera</taxon>
        <taxon>Ephemeroptera</taxon>
        <taxon>Pisciforma</taxon>
        <taxon>Baetidae</taxon>
        <taxon>Cloeon</taxon>
    </lineage>
</organism>
<dbReference type="PANTHER" id="PTHR13650">
    <property type="entry name" value="SPATACSIN"/>
    <property type="match status" value="1"/>
</dbReference>
<dbReference type="GO" id="GO:0007409">
    <property type="term" value="P:axonogenesis"/>
    <property type="evidence" value="ECO:0007669"/>
    <property type="project" value="TreeGrafter"/>
</dbReference>
<accession>A0A8S1DAA0</accession>
<dbReference type="InterPro" id="IPR028107">
    <property type="entry name" value="Spatacsin_C_dom"/>
</dbReference>